<sequence>MKNTNVFYSRLVRALKNALQLLCLWNQREANTVTHNTYRIFLTNTVTLEVKALTHV</sequence>
<dbReference type="GeneID" id="93615679"/>
<gene>
    <name evidence="1" type="ORF">RO3G_08708</name>
</gene>
<organism evidence="1 2">
    <name type="scientific">Rhizopus delemar (strain RA 99-880 / ATCC MYA-4621 / FGSC 9543 / NRRL 43880)</name>
    <name type="common">Mucormycosis agent</name>
    <name type="synonym">Rhizopus arrhizus var. delemar</name>
    <dbReference type="NCBI Taxonomy" id="246409"/>
    <lineage>
        <taxon>Eukaryota</taxon>
        <taxon>Fungi</taxon>
        <taxon>Fungi incertae sedis</taxon>
        <taxon>Mucoromycota</taxon>
        <taxon>Mucoromycotina</taxon>
        <taxon>Mucoromycetes</taxon>
        <taxon>Mucorales</taxon>
        <taxon>Mucorineae</taxon>
        <taxon>Rhizopodaceae</taxon>
        <taxon>Rhizopus</taxon>
    </lineage>
</organism>
<keyword evidence="2" id="KW-1185">Reference proteome</keyword>
<evidence type="ECO:0000313" key="2">
    <source>
        <dbReference type="Proteomes" id="UP000009138"/>
    </source>
</evidence>
<dbReference type="AlphaFoldDB" id="I1C6C3"/>
<proteinExistence type="predicted"/>
<dbReference type="RefSeq" id="XP_067519399.1">
    <property type="nucleotide sequence ID" value="XM_067663298.1"/>
</dbReference>
<accession>I1C6C3</accession>
<dbReference type="InParanoid" id="I1C6C3"/>
<dbReference type="EMBL" id="CH476737">
    <property type="protein sequence ID" value="EIE84003.1"/>
    <property type="molecule type" value="Genomic_DNA"/>
</dbReference>
<name>I1C6C3_RHIO9</name>
<reference evidence="1 2" key="1">
    <citation type="journal article" date="2009" name="PLoS Genet.">
        <title>Genomic analysis of the basal lineage fungus Rhizopus oryzae reveals a whole-genome duplication.</title>
        <authorList>
            <person name="Ma L.-J."/>
            <person name="Ibrahim A.S."/>
            <person name="Skory C."/>
            <person name="Grabherr M.G."/>
            <person name="Burger G."/>
            <person name="Butler M."/>
            <person name="Elias M."/>
            <person name="Idnurm A."/>
            <person name="Lang B.F."/>
            <person name="Sone T."/>
            <person name="Abe A."/>
            <person name="Calvo S.E."/>
            <person name="Corrochano L.M."/>
            <person name="Engels R."/>
            <person name="Fu J."/>
            <person name="Hansberg W."/>
            <person name="Kim J.-M."/>
            <person name="Kodira C.D."/>
            <person name="Koehrsen M.J."/>
            <person name="Liu B."/>
            <person name="Miranda-Saavedra D."/>
            <person name="O'Leary S."/>
            <person name="Ortiz-Castellanos L."/>
            <person name="Poulter R."/>
            <person name="Rodriguez-Romero J."/>
            <person name="Ruiz-Herrera J."/>
            <person name="Shen Y.-Q."/>
            <person name="Zeng Q."/>
            <person name="Galagan J."/>
            <person name="Birren B.W."/>
            <person name="Cuomo C.A."/>
            <person name="Wickes B.L."/>
        </authorList>
    </citation>
    <scope>NUCLEOTIDE SEQUENCE [LARGE SCALE GENOMIC DNA]</scope>
    <source>
        <strain evidence="2">RA 99-880 / ATCC MYA-4621 / FGSC 9543 / NRRL 43880</strain>
    </source>
</reference>
<dbReference type="VEuPathDB" id="FungiDB:RO3G_08708"/>
<protein>
    <submittedName>
        <fullName evidence="1">Uncharacterized protein</fullName>
    </submittedName>
</protein>
<dbReference type="Proteomes" id="UP000009138">
    <property type="component" value="Unassembled WGS sequence"/>
</dbReference>
<evidence type="ECO:0000313" key="1">
    <source>
        <dbReference type="EMBL" id="EIE84003.1"/>
    </source>
</evidence>